<dbReference type="EMBL" id="CP019082">
    <property type="protein sequence ID" value="APW61751.1"/>
    <property type="molecule type" value="Genomic_DNA"/>
</dbReference>
<proteinExistence type="predicted"/>
<reference evidence="3" key="1">
    <citation type="submission" date="2016-12" db="EMBL/GenBank/DDBJ databases">
        <title>Comparative genomics of four Isosphaeraceae planctomycetes: a common pool of plasmids and glycoside hydrolase genes.</title>
        <authorList>
            <person name="Ivanova A."/>
        </authorList>
    </citation>
    <scope>NUCLEOTIDE SEQUENCE [LARGE SCALE GENOMIC DNA]</scope>
    <source>
        <strain evidence="3">PX4</strain>
    </source>
</reference>
<name>A0A1U7CS41_9BACT</name>
<protein>
    <submittedName>
        <fullName evidence="2">Uncharacterized protein</fullName>
    </submittedName>
</protein>
<gene>
    <name evidence="2" type="ORF">BSF38_03279</name>
</gene>
<dbReference type="STRING" id="1387353.BSF38_03279"/>
<keyword evidence="1" id="KW-0472">Membrane</keyword>
<organism evidence="2 3">
    <name type="scientific">Paludisphaera borealis</name>
    <dbReference type="NCBI Taxonomy" id="1387353"/>
    <lineage>
        <taxon>Bacteria</taxon>
        <taxon>Pseudomonadati</taxon>
        <taxon>Planctomycetota</taxon>
        <taxon>Planctomycetia</taxon>
        <taxon>Isosphaerales</taxon>
        <taxon>Isosphaeraceae</taxon>
        <taxon>Paludisphaera</taxon>
    </lineage>
</organism>
<keyword evidence="1" id="KW-1133">Transmembrane helix</keyword>
<dbReference type="Proteomes" id="UP000186309">
    <property type="component" value="Chromosome"/>
</dbReference>
<keyword evidence="3" id="KW-1185">Reference proteome</keyword>
<keyword evidence="1" id="KW-0812">Transmembrane</keyword>
<feature type="transmembrane region" description="Helical" evidence="1">
    <location>
        <begin position="50"/>
        <end position="68"/>
    </location>
</feature>
<feature type="transmembrane region" description="Helical" evidence="1">
    <location>
        <begin position="25"/>
        <end position="44"/>
    </location>
</feature>
<sequence>MATSSDGYIPGACNIGRAEVRWRKVMGWLGLVCTVGLWGFFIYAKATPLARLWVFGPALMAAIGFLQARRGFCVKYGLGGVFNVGPEVGRTDTVEQAEFRRQDRRTAVQIIALSLLAAALVALAAYAIPV</sequence>
<dbReference type="AlphaFoldDB" id="A0A1U7CS41"/>
<accession>A0A1U7CS41</accession>
<feature type="transmembrane region" description="Helical" evidence="1">
    <location>
        <begin position="110"/>
        <end position="128"/>
    </location>
</feature>
<dbReference type="RefSeq" id="WP_076347350.1">
    <property type="nucleotide sequence ID" value="NZ_CP019082.1"/>
</dbReference>
<dbReference type="KEGG" id="pbor:BSF38_03279"/>
<evidence type="ECO:0000313" key="3">
    <source>
        <dbReference type="Proteomes" id="UP000186309"/>
    </source>
</evidence>
<evidence type="ECO:0000256" key="1">
    <source>
        <dbReference type="SAM" id="Phobius"/>
    </source>
</evidence>
<dbReference type="OrthoDB" id="5068013at2"/>
<evidence type="ECO:0000313" key="2">
    <source>
        <dbReference type="EMBL" id="APW61751.1"/>
    </source>
</evidence>